<proteinExistence type="predicted"/>
<dbReference type="AlphaFoldDB" id="A0A0Z8IBZ0"/>
<protein>
    <submittedName>
        <fullName evidence="2">Lipoprotein</fullName>
    </submittedName>
</protein>
<organism evidence="2 3">
    <name type="scientific">Streptococcus suis</name>
    <dbReference type="NCBI Taxonomy" id="1307"/>
    <lineage>
        <taxon>Bacteria</taxon>
        <taxon>Bacillati</taxon>
        <taxon>Bacillota</taxon>
        <taxon>Bacilli</taxon>
        <taxon>Lactobacillales</taxon>
        <taxon>Streptococcaceae</taxon>
        <taxon>Streptococcus</taxon>
    </lineage>
</organism>
<dbReference type="Proteomes" id="UP000071533">
    <property type="component" value="Unassembled WGS sequence"/>
</dbReference>
<gene>
    <name evidence="2" type="ORF">ERS132431_00745</name>
</gene>
<keyword evidence="1" id="KW-0732">Signal</keyword>
<feature type="signal peptide" evidence="1">
    <location>
        <begin position="1"/>
        <end position="20"/>
    </location>
</feature>
<dbReference type="PROSITE" id="PS51257">
    <property type="entry name" value="PROKAR_LIPOPROTEIN"/>
    <property type="match status" value="1"/>
</dbReference>
<evidence type="ECO:0000256" key="1">
    <source>
        <dbReference type="SAM" id="SignalP"/>
    </source>
</evidence>
<feature type="chain" id="PRO_5038915626" evidence="1">
    <location>
        <begin position="21"/>
        <end position="359"/>
    </location>
</feature>
<keyword evidence="2" id="KW-0449">Lipoprotein</keyword>
<accession>A0A0Z8IBZ0</accession>
<evidence type="ECO:0000313" key="3">
    <source>
        <dbReference type="Proteomes" id="UP000071533"/>
    </source>
</evidence>
<dbReference type="EMBL" id="FIHS01000007">
    <property type="protein sequence ID" value="CYV32748.1"/>
    <property type="molecule type" value="Genomic_DNA"/>
</dbReference>
<name>A0A0Z8IBZ0_STRSU</name>
<evidence type="ECO:0000313" key="2">
    <source>
        <dbReference type="EMBL" id="CYV32748.1"/>
    </source>
</evidence>
<reference evidence="2 3" key="1">
    <citation type="submission" date="2016-02" db="EMBL/GenBank/DDBJ databases">
        <authorList>
            <consortium name="Pathogen Informatics"/>
        </authorList>
    </citation>
    <scope>NUCLEOTIDE SEQUENCE [LARGE SCALE GENOMIC DNA]</scope>
    <source>
        <strain evidence="2 3">LSS69</strain>
    </source>
</reference>
<dbReference type="RefSeq" id="WP_024398514.1">
    <property type="nucleotide sequence ID" value="NZ_CEHX01000075.1"/>
</dbReference>
<sequence>MKKWIIFLLPLLLVMGGCTKQSSKQDYDFVLSDRQNLVAFKWNGNAIEKVGKIANVLPEQVSFYFYNTFEFSNRVLGSSASYGGKNFFLYDLDKETLAVRTRKTSSGEPKGEALTASEEGIIYGVVVTMEDVQLIKYKEDLQVEKSVSFSNSTAMGKQCIYDTIAVGDKVYATIGIQDDASARIKFELWILNTELELEQKISLDVNEDRRKVGYDLAYGDGILYIAQWLEVDLYGDIKSGGKSIQTLNLSTMELGEISLENPYPRYLTYDKENHILQVSHDSTEVADNLVTFVDMKTGEQKTIKLDGGSSYYYFTKRGEDYFYVFPQKMIKYTYDTEERIEYNLEEFDIKSSDIMFFSD</sequence>